<dbReference type="RefSeq" id="WP_244527207.1">
    <property type="nucleotide sequence ID" value="NZ_FOSK01000015.1"/>
</dbReference>
<gene>
    <name evidence="7" type="ORF">SAMN04488518_11536</name>
</gene>
<evidence type="ECO:0000256" key="5">
    <source>
        <dbReference type="RuleBase" id="RU363032"/>
    </source>
</evidence>
<feature type="domain" description="ABC transmembrane type-1" evidence="6">
    <location>
        <begin position="103"/>
        <end position="318"/>
    </location>
</feature>
<dbReference type="Proteomes" id="UP000199598">
    <property type="component" value="Unassembled WGS sequence"/>
</dbReference>
<accession>A0A1I4EFQ2</accession>
<name>A0A1I4EFQ2_9HYPH</name>
<keyword evidence="3 5" id="KW-1133">Transmembrane helix</keyword>
<dbReference type="PROSITE" id="PS50928">
    <property type="entry name" value="ABC_TM1"/>
    <property type="match status" value="1"/>
</dbReference>
<evidence type="ECO:0000256" key="3">
    <source>
        <dbReference type="ARBA" id="ARBA00022989"/>
    </source>
</evidence>
<feature type="transmembrane region" description="Helical" evidence="5">
    <location>
        <begin position="295"/>
        <end position="314"/>
    </location>
</feature>
<feature type="transmembrane region" description="Helical" evidence="5">
    <location>
        <begin position="146"/>
        <end position="170"/>
    </location>
</feature>
<organism evidence="7 8">
    <name type="scientific">Pseudovibrio ascidiaceicola</name>
    <dbReference type="NCBI Taxonomy" id="285279"/>
    <lineage>
        <taxon>Bacteria</taxon>
        <taxon>Pseudomonadati</taxon>
        <taxon>Pseudomonadota</taxon>
        <taxon>Alphaproteobacteria</taxon>
        <taxon>Hyphomicrobiales</taxon>
        <taxon>Stappiaceae</taxon>
        <taxon>Pseudovibrio</taxon>
    </lineage>
</organism>
<protein>
    <submittedName>
        <fullName evidence="7">Peptide/nickel transport system permease protein</fullName>
    </submittedName>
</protein>
<feature type="transmembrane region" description="Helical" evidence="5">
    <location>
        <begin position="105"/>
        <end position="126"/>
    </location>
</feature>
<evidence type="ECO:0000256" key="4">
    <source>
        <dbReference type="ARBA" id="ARBA00023136"/>
    </source>
</evidence>
<dbReference type="Gene3D" id="1.10.3720.10">
    <property type="entry name" value="MetI-like"/>
    <property type="match status" value="1"/>
</dbReference>
<keyword evidence="2 5" id="KW-0812">Transmembrane</keyword>
<dbReference type="PANTHER" id="PTHR43376:SF1">
    <property type="entry name" value="OLIGOPEPTIDE TRANSPORT SYSTEM PERMEASE PROTEIN"/>
    <property type="match status" value="1"/>
</dbReference>
<comment type="subcellular location">
    <subcellularLocation>
        <location evidence="1 5">Cell membrane</location>
        <topology evidence="1 5">Multi-pass membrane protein</topology>
    </subcellularLocation>
</comment>
<feature type="transmembrane region" description="Helical" evidence="5">
    <location>
        <begin position="249"/>
        <end position="275"/>
    </location>
</feature>
<evidence type="ECO:0000313" key="8">
    <source>
        <dbReference type="Proteomes" id="UP000199598"/>
    </source>
</evidence>
<dbReference type="SUPFAM" id="SSF161098">
    <property type="entry name" value="MetI-like"/>
    <property type="match status" value="1"/>
</dbReference>
<sequence length="325" mass="34965">MVPPIILNMLSGLGVRLLVFALLVLLVFFLPRMLPGDPVEVFLSSDLSRNLTGAESAELRAQFGLSGNWPQQLAVYLWDLVRGDLGYSVPHAAPVSDLLKASIPWTLLLIACAAPIFLLAGAAGGIEAGKAPGAFFDRIATGVVTVIASIPPFTSAVLLLLAFGILWPVLPSGGSEPLFPSSNPIQRDFDIARHAVLPVLALSLHEISRFYFLARGEAITLSQRPFILNACGRGIKGWRLRTAYYGRSLFPVFLARMSDALTGLFGAVLFVEIVFSYPGTGHLIYNAILDRDYVLLQGAVIVMAGLVLLLNWVIDAVATSLARRG</sequence>
<proteinExistence type="inferred from homology"/>
<comment type="caution">
    <text evidence="7">The sequence shown here is derived from an EMBL/GenBank/DDBJ whole genome shotgun (WGS) entry which is preliminary data.</text>
</comment>
<keyword evidence="4 5" id="KW-0472">Membrane</keyword>
<feature type="transmembrane region" description="Helical" evidence="5">
    <location>
        <begin position="6"/>
        <end position="30"/>
    </location>
</feature>
<dbReference type="PANTHER" id="PTHR43376">
    <property type="entry name" value="OLIGOPEPTIDE TRANSPORT SYSTEM PERMEASE PROTEIN"/>
    <property type="match status" value="1"/>
</dbReference>
<evidence type="ECO:0000259" key="6">
    <source>
        <dbReference type="PROSITE" id="PS50928"/>
    </source>
</evidence>
<keyword evidence="8" id="KW-1185">Reference proteome</keyword>
<evidence type="ECO:0000313" key="7">
    <source>
        <dbReference type="EMBL" id="SFL04594.1"/>
    </source>
</evidence>
<dbReference type="InterPro" id="IPR000515">
    <property type="entry name" value="MetI-like"/>
</dbReference>
<dbReference type="Pfam" id="PF00528">
    <property type="entry name" value="BPD_transp_1"/>
    <property type="match status" value="1"/>
</dbReference>
<evidence type="ECO:0000256" key="2">
    <source>
        <dbReference type="ARBA" id="ARBA00022692"/>
    </source>
</evidence>
<evidence type="ECO:0000256" key="1">
    <source>
        <dbReference type="ARBA" id="ARBA00004651"/>
    </source>
</evidence>
<reference evidence="7 8" key="1">
    <citation type="submission" date="2016-10" db="EMBL/GenBank/DDBJ databases">
        <authorList>
            <person name="Varghese N."/>
            <person name="Submissions S."/>
        </authorList>
    </citation>
    <scope>NUCLEOTIDE SEQUENCE [LARGE SCALE GENOMIC DNA]</scope>
    <source>
        <strain evidence="7 8">DSM 16392</strain>
    </source>
</reference>
<keyword evidence="5" id="KW-0813">Transport</keyword>
<dbReference type="InterPro" id="IPR035906">
    <property type="entry name" value="MetI-like_sf"/>
</dbReference>
<comment type="similarity">
    <text evidence="5">Belongs to the binding-protein-dependent transport system permease family.</text>
</comment>
<dbReference type="EMBL" id="FOSK01000015">
    <property type="protein sequence ID" value="SFL04594.1"/>
    <property type="molecule type" value="Genomic_DNA"/>
</dbReference>